<accession>A0A840TZU6</accession>
<evidence type="ECO:0000313" key="1">
    <source>
        <dbReference type="EMBL" id="MBB5287162.1"/>
    </source>
</evidence>
<dbReference type="EMBL" id="JACHGF010000014">
    <property type="protein sequence ID" value="MBB5287162.1"/>
    <property type="molecule type" value="Genomic_DNA"/>
</dbReference>
<proteinExistence type="predicted"/>
<dbReference type="RefSeq" id="WP_184178988.1">
    <property type="nucleotide sequence ID" value="NZ_JACHGF010000014.1"/>
</dbReference>
<reference evidence="1 2" key="1">
    <citation type="submission" date="2020-08" db="EMBL/GenBank/DDBJ databases">
        <title>Genomic Encyclopedia of Type Strains, Phase IV (KMG-IV): sequencing the most valuable type-strain genomes for metagenomic binning, comparative biology and taxonomic classification.</title>
        <authorList>
            <person name="Goeker M."/>
        </authorList>
    </citation>
    <scope>NUCLEOTIDE SEQUENCE [LARGE SCALE GENOMIC DNA]</scope>
    <source>
        <strain evidence="1 2">DSM 105074</strain>
    </source>
</reference>
<comment type="caution">
    <text evidence="1">The sequence shown here is derived from an EMBL/GenBank/DDBJ whole genome shotgun (WGS) entry which is preliminary data.</text>
</comment>
<gene>
    <name evidence="1" type="ORF">HNQ92_005324</name>
</gene>
<organism evidence="1 2">
    <name type="scientific">Rhabdobacter roseus</name>
    <dbReference type="NCBI Taxonomy" id="1655419"/>
    <lineage>
        <taxon>Bacteria</taxon>
        <taxon>Pseudomonadati</taxon>
        <taxon>Bacteroidota</taxon>
        <taxon>Cytophagia</taxon>
        <taxon>Cytophagales</taxon>
        <taxon>Cytophagaceae</taxon>
        <taxon>Rhabdobacter</taxon>
    </lineage>
</organism>
<keyword evidence="2" id="KW-1185">Reference proteome</keyword>
<sequence length="144" mass="15912">MNYVLKPVSLFVLLLLGFACKKEEEARPPGLDSLEGTYVGYRSSSLASKAATDSVQVTLTVSQLAPGQFRILQTSPNEFEYIVTMRDDQFTYDKGLGEDACGVTKLTGQGYFRHGALYLIETIQCTAALSAPTRYIQFRAQKKP</sequence>
<dbReference type="Proteomes" id="UP000557307">
    <property type="component" value="Unassembled WGS sequence"/>
</dbReference>
<dbReference type="PROSITE" id="PS51257">
    <property type="entry name" value="PROKAR_LIPOPROTEIN"/>
    <property type="match status" value="1"/>
</dbReference>
<name>A0A840TZU6_9BACT</name>
<dbReference type="AlphaFoldDB" id="A0A840TZU6"/>
<protein>
    <recommendedName>
        <fullName evidence="3">Lipoprotein</fullName>
    </recommendedName>
</protein>
<evidence type="ECO:0000313" key="2">
    <source>
        <dbReference type="Proteomes" id="UP000557307"/>
    </source>
</evidence>
<evidence type="ECO:0008006" key="3">
    <source>
        <dbReference type="Google" id="ProtNLM"/>
    </source>
</evidence>